<evidence type="ECO:0000256" key="1">
    <source>
        <dbReference type="ARBA" id="ARBA00006479"/>
    </source>
</evidence>
<dbReference type="EMBL" id="CP035491">
    <property type="protein sequence ID" value="QAY74919.1"/>
    <property type="molecule type" value="Genomic_DNA"/>
</dbReference>
<dbReference type="Pfam" id="PF00480">
    <property type="entry name" value="ROK"/>
    <property type="match status" value="1"/>
</dbReference>
<organism evidence="2 3">
    <name type="scientific">Agromyces protaetiae</name>
    <dbReference type="NCBI Taxonomy" id="2509455"/>
    <lineage>
        <taxon>Bacteria</taxon>
        <taxon>Bacillati</taxon>
        <taxon>Actinomycetota</taxon>
        <taxon>Actinomycetes</taxon>
        <taxon>Micrococcales</taxon>
        <taxon>Microbacteriaceae</taxon>
        <taxon>Agromyces</taxon>
    </lineage>
</organism>
<evidence type="ECO:0000313" key="3">
    <source>
        <dbReference type="Proteomes" id="UP000291259"/>
    </source>
</evidence>
<evidence type="ECO:0000313" key="2">
    <source>
        <dbReference type="EMBL" id="QAY74919.1"/>
    </source>
</evidence>
<dbReference type="KEGG" id="agf:ET445_07785"/>
<dbReference type="OrthoDB" id="9810372at2"/>
<name>A0A4P6FJX2_9MICO</name>
<keyword evidence="3" id="KW-1185">Reference proteome</keyword>
<sequence>MSDTPAAAPASDDPRDPLLGTGAAVLAFDVGGTDTKSAIVDESGRVLGVRRTPTPHDEADPAGAIVAHITSLAAEYREDFPDVSPVAAGLSVPGLVDEARGIGLFASNLGWHDAPLRDLAEHALGLPVAFGHDVRSAGDAEHRLGAARGADDVVVLAIGTGIASAIIAGGRPITAGGYAGELGHALIWPEGELCACGAVGCLETIASAGAIARRYSERSGRKTPGAREVLDASKAGDIVAERVWDDAVEALARALAPLVAILGPELVVIGGGLAEAGRDLFEPVQHRLDALLSFHRRPRLVKAALGDDAGVLGTALRARDLAAGRLDRAHGADVHAVESDPAS</sequence>
<dbReference type="PANTHER" id="PTHR18964">
    <property type="entry name" value="ROK (REPRESSOR, ORF, KINASE) FAMILY"/>
    <property type="match status" value="1"/>
</dbReference>
<protein>
    <submittedName>
        <fullName evidence="2">ROK family protein</fullName>
    </submittedName>
</protein>
<dbReference type="PANTHER" id="PTHR18964:SF149">
    <property type="entry name" value="BIFUNCTIONAL UDP-N-ACETYLGLUCOSAMINE 2-EPIMERASE_N-ACETYLMANNOSAMINE KINASE"/>
    <property type="match status" value="1"/>
</dbReference>
<accession>A0A4P6FJX2</accession>
<dbReference type="InterPro" id="IPR000600">
    <property type="entry name" value="ROK"/>
</dbReference>
<gene>
    <name evidence="2" type="ORF">ET445_07785</name>
</gene>
<comment type="similarity">
    <text evidence="1">Belongs to the ROK (NagC/XylR) family.</text>
</comment>
<dbReference type="SUPFAM" id="SSF53067">
    <property type="entry name" value="Actin-like ATPase domain"/>
    <property type="match status" value="1"/>
</dbReference>
<dbReference type="Proteomes" id="UP000291259">
    <property type="component" value="Chromosome"/>
</dbReference>
<dbReference type="Gene3D" id="3.30.420.40">
    <property type="match status" value="2"/>
</dbReference>
<proteinExistence type="inferred from homology"/>
<dbReference type="InterPro" id="IPR043129">
    <property type="entry name" value="ATPase_NBD"/>
</dbReference>
<reference evidence="2 3" key="1">
    <citation type="submission" date="2019-01" db="EMBL/GenBank/DDBJ databases">
        <title>Genome sequencing of strain FW100M-8.</title>
        <authorList>
            <person name="Heo J."/>
            <person name="Kim S.-J."/>
            <person name="Kim J.-S."/>
            <person name="Hong S.-B."/>
            <person name="Kwon S.-W."/>
        </authorList>
    </citation>
    <scope>NUCLEOTIDE SEQUENCE [LARGE SCALE GENOMIC DNA]</scope>
    <source>
        <strain evidence="2 3">FW100M-8</strain>
    </source>
</reference>
<dbReference type="AlphaFoldDB" id="A0A4P6FJX2"/>